<protein>
    <submittedName>
        <fullName evidence="2">CoA-transferase family III</fullName>
    </submittedName>
</protein>
<evidence type="ECO:0000313" key="3">
    <source>
        <dbReference type="Proteomes" id="UP000192418"/>
    </source>
</evidence>
<dbReference type="InterPro" id="IPR023606">
    <property type="entry name" value="CoA-Trfase_III_dom_1_sf"/>
</dbReference>
<dbReference type="Proteomes" id="UP000192418">
    <property type="component" value="Unassembled WGS sequence"/>
</dbReference>
<feature type="region of interest" description="Disordered" evidence="1">
    <location>
        <begin position="144"/>
        <end position="175"/>
    </location>
</feature>
<gene>
    <name evidence="2" type="ORF">SAMN02746065_13327</name>
</gene>
<proteinExistence type="predicted"/>
<dbReference type="InterPro" id="IPR050509">
    <property type="entry name" value="CoA-transferase_III"/>
</dbReference>
<evidence type="ECO:0000313" key="2">
    <source>
        <dbReference type="EMBL" id="SMD10002.1"/>
    </source>
</evidence>
<sequence>MFDGTFALNVFAYAHMQGHMKRINANGNFLSGNQPFYNLYETKDGKYMSLGAVEPKFWHNFCVVVGRKNLASQQFGGARVLEEVSGLFKQRTQAEWVEHLKDADACCEPVLSLEQAMNSPLGKSRGVTIQNIEGKNVFTLSIKTVGEKPTKPKPSPKLGGNNSITHGSSQYFPGQ</sequence>
<dbReference type="PANTHER" id="PTHR48228">
    <property type="entry name" value="SUCCINYL-COA--D-CITRAMALATE COA-TRANSFERASE"/>
    <property type="match status" value="1"/>
</dbReference>
<accession>A0A1W2EKH3</accession>
<organism evidence="2 3">
    <name type="scientific">Desulfocicer vacuolatum DSM 3385</name>
    <dbReference type="NCBI Taxonomy" id="1121400"/>
    <lineage>
        <taxon>Bacteria</taxon>
        <taxon>Pseudomonadati</taxon>
        <taxon>Thermodesulfobacteriota</taxon>
        <taxon>Desulfobacteria</taxon>
        <taxon>Desulfobacterales</taxon>
        <taxon>Desulfobacteraceae</taxon>
        <taxon>Desulfocicer</taxon>
    </lineage>
</organism>
<dbReference type="Gene3D" id="3.30.1540.10">
    <property type="entry name" value="formyl-coa transferase, domain 3"/>
    <property type="match status" value="1"/>
</dbReference>
<keyword evidence="3" id="KW-1185">Reference proteome</keyword>
<name>A0A1W2EKH3_9BACT</name>
<evidence type="ECO:0000256" key="1">
    <source>
        <dbReference type="SAM" id="MobiDB-lite"/>
    </source>
</evidence>
<dbReference type="AlphaFoldDB" id="A0A1W2EKH3"/>
<dbReference type="Gene3D" id="3.40.50.10540">
    <property type="entry name" value="Crotonobetainyl-coa:carnitine coa-transferase, domain 1"/>
    <property type="match status" value="1"/>
</dbReference>
<dbReference type="InterPro" id="IPR044855">
    <property type="entry name" value="CoA-Trfase_III_dom3_sf"/>
</dbReference>
<dbReference type="STRING" id="1121400.SAMN02746065_13327"/>
<dbReference type="InterPro" id="IPR003673">
    <property type="entry name" value="CoA-Trfase_fam_III"/>
</dbReference>
<dbReference type="GO" id="GO:0016740">
    <property type="term" value="F:transferase activity"/>
    <property type="evidence" value="ECO:0007669"/>
    <property type="project" value="UniProtKB-KW"/>
</dbReference>
<keyword evidence="2" id="KW-0808">Transferase</keyword>
<dbReference type="SUPFAM" id="SSF89796">
    <property type="entry name" value="CoA-transferase family III (CaiB/BaiF)"/>
    <property type="match status" value="1"/>
</dbReference>
<feature type="compositionally biased region" description="Polar residues" evidence="1">
    <location>
        <begin position="160"/>
        <end position="175"/>
    </location>
</feature>
<reference evidence="2 3" key="1">
    <citation type="submission" date="2017-04" db="EMBL/GenBank/DDBJ databases">
        <authorList>
            <person name="Afonso C.L."/>
            <person name="Miller P.J."/>
            <person name="Scott M.A."/>
            <person name="Spackman E."/>
            <person name="Goraichik I."/>
            <person name="Dimitrov K.M."/>
            <person name="Suarez D.L."/>
            <person name="Swayne D.E."/>
        </authorList>
    </citation>
    <scope>NUCLEOTIDE SEQUENCE [LARGE SCALE GENOMIC DNA]</scope>
    <source>
        <strain evidence="2 3">DSM 3385</strain>
    </source>
</reference>
<dbReference type="Pfam" id="PF02515">
    <property type="entry name" value="CoA_transf_3"/>
    <property type="match status" value="1"/>
</dbReference>
<dbReference type="PANTHER" id="PTHR48228:SF5">
    <property type="entry name" value="ALPHA-METHYLACYL-COA RACEMASE"/>
    <property type="match status" value="1"/>
</dbReference>
<dbReference type="EMBL" id="FWXY01000033">
    <property type="protein sequence ID" value="SMD10002.1"/>
    <property type="molecule type" value="Genomic_DNA"/>
</dbReference>